<dbReference type="InterPro" id="IPR023214">
    <property type="entry name" value="HAD_sf"/>
</dbReference>
<proteinExistence type="predicted"/>
<evidence type="ECO:0000313" key="2">
    <source>
        <dbReference type="Proteomes" id="UP000199428"/>
    </source>
</evidence>
<dbReference type="Proteomes" id="UP000199428">
    <property type="component" value="Unassembled WGS sequence"/>
</dbReference>
<evidence type="ECO:0000313" key="1">
    <source>
        <dbReference type="EMBL" id="SCZ79525.1"/>
    </source>
</evidence>
<gene>
    <name evidence="1" type="ORF">SAMN02910350_01820</name>
</gene>
<evidence type="ECO:0008006" key="3">
    <source>
        <dbReference type="Google" id="ProtNLM"/>
    </source>
</evidence>
<accession>A0A1G5RZG5</accession>
<protein>
    <recommendedName>
        <fullName evidence="3">Hydrolase</fullName>
    </recommendedName>
</protein>
<dbReference type="SUPFAM" id="SSF56784">
    <property type="entry name" value="HAD-like"/>
    <property type="match status" value="1"/>
</dbReference>
<dbReference type="EMBL" id="FMWK01000009">
    <property type="protein sequence ID" value="SCZ79525.1"/>
    <property type="molecule type" value="Genomic_DNA"/>
</dbReference>
<name>A0A1G5RZG5_PSEXY</name>
<dbReference type="InterPro" id="IPR016769">
    <property type="entry name" value="Phage_SP01_Orf1"/>
</dbReference>
<dbReference type="AlphaFoldDB" id="A0A1G5RZG5"/>
<reference evidence="1 2" key="1">
    <citation type="submission" date="2016-10" db="EMBL/GenBank/DDBJ databases">
        <authorList>
            <person name="de Groot N.N."/>
        </authorList>
    </citation>
    <scope>NUCLEOTIDE SEQUENCE [LARGE SCALE GENOMIC DNA]</scope>
    <source>
        <strain evidence="1 2">DSM 10317</strain>
    </source>
</reference>
<organism evidence="1 2">
    <name type="scientific">Pseudobutyrivibrio xylanivorans</name>
    <dbReference type="NCBI Taxonomy" id="185007"/>
    <lineage>
        <taxon>Bacteria</taxon>
        <taxon>Bacillati</taxon>
        <taxon>Bacillota</taxon>
        <taxon>Clostridia</taxon>
        <taxon>Lachnospirales</taxon>
        <taxon>Lachnospiraceae</taxon>
        <taxon>Pseudobutyrivibrio</taxon>
    </lineage>
</organism>
<dbReference type="InterPro" id="IPR036412">
    <property type="entry name" value="HAD-like_sf"/>
</dbReference>
<dbReference type="Gene3D" id="3.40.50.1000">
    <property type="entry name" value="HAD superfamily/HAD-like"/>
    <property type="match status" value="1"/>
</dbReference>
<dbReference type="PIRSF" id="PIRSF020079">
    <property type="entry name" value="UCP020079"/>
    <property type="match status" value="1"/>
</dbReference>
<sequence>MDYKIIAVDFDGTLCYSEWPALGEANKKLIDYLLNEQASGNKLILWTCRAGKALSDAIDWCHDQGLSFDAINDNLPEIIELYGNNSRKITCDIYIDDRNMPIEAICG</sequence>